<organism evidence="11 12">
    <name type="scientific">Kineococcus gynurae</name>
    <dbReference type="NCBI Taxonomy" id="452979"/>
    <lineage>
        <taxon>Bacteria</taxon>
        <taxon>Bacillati</taxon>
        <taxon>Actinomycetota</taxon>
        <taxon>Actinomycetes</taxon>
        <taxon>Kineosporiales</taxon>
        <taxon>Kineosporiaceae</taxon>
        <taxon>Kineococcus</taxon>
    </lineage>
</organism>
<evidence type="ECO:0000256" key="9">
    <source>
        <dbReference type="ARBA" id="ARBA00031449"/>
    </source>
</evidence>
<dbReference type="EMBL" id="JBHMDM010000007">
    <property type="protein sequence ID" value="MFB9377886.1"/>
    <property type="molecule type" value="Genomic_DNA"/>
</dbReference>
<keyword evidence="12" id="KW-1185">Reference proteome</keyword>
<comment type="catalytic activity">
    <reaction evidence="10">
        <text>7,8-dihydroneopterin 3'-triphosphate + H2O = 6-carboxy-5,6,7,8-tetrahydropterin + triphosphate + acetaldehyde + 2 H(+)</text>
        <dbReference type="Rhea" id="RHEA:27966"/>
        <dbReference type="ChEBI" id="CHEBI:15343"/>
        <dbReference type="ChEBI" id="CHEBI:15377"/>
        <dbReference type="ChEBI" id="CHEBI:15378"/>
        <dbReference type="ChEBI" id="CHEBI:18036"/>
        <dbReference type="ChEBI" id="CHEBI:58462"/>
        <dbReference type="ChEBI" id="CHEBI:61032"/>
        <dbReference type="EC" id="4.1.2.50"/>
    </reaction>
</comment>
<comment type="similarity">
    <text evidence="3">Belongs to the PTPS family. QueD subfamily.</text>
</comment>
<evidence type="ECO:0000256" key="5">
    <source>
        <dbReference type="ARBA" id="ARBA00018141"/>
    </source>
</evidence>
<evidence type="ECO:0000256" key="10">
    <source>
        <dbReference type="ARBA" id="ARBA00048807"/>
    </source>
</evidence>
<dbReference type="Gene3D" id="3.30.479.10">
    <property type="entry name" value="6-pyruvoyl tetrahydropterin synthase/QueD"/>
    <property type="match status" value="1"/>
</dbReference>
<evidence type="ECO:0000313" key="11">
    <source>
        <dbReference type="EMBL" id="MFB9377886.1"/>
    </source>
</evidence>
<dbReference type="Proteomes" id="UP001589748">
    <property type="component" value="Unassembled WGS sequence"/>
</dbReference>
<evidence type="ECO:0000256" key="8">
    <source>
        <dbReference type="ARBA" id="ARBA00023239"/>
    </source>
</evidence>
<protein>
    <recommendedName>
        <fullName evidence="5">6-carboxy-5,6,7,8-tetrahydropterin synthase</fullName>
        <ecNumber evidence="4">4.1.2.50</ecNumber>
    </recommendedName>
    <alternativeName>
        <fullName evidence="9">Queuosine biosynthesis protein QueD</fullName>
    </alternativeName>
</protein>
<comment type="pathway">
    <text evidence="2">Purine metabolism; 7-cyano-7-deazaguanine biosynthesis.</text>
</comment>
<dbReference type="SUPFAM" id="SSF55620">
    <property type="entry name" value="Tetrahydrobiopterin biosynthesis enzymes-like"/>
    <property type="match status" value="1"/>
</dbReference>
<evidence type="ECO:0000256" key="7">
    <source>
        <dbReference type="ARBA" id="ARBA00022833"/>
    </source>
</evidence>
<keyword evidence="8" id="KW-0456">Lyase</keyword>
<evidence type="ECO:0000256" key="2">
    <source>
        <dbReference type="ARBA" id="ARBA00005061"/>
    </source>
</evidence>
<comment type="cofactor">
    <cofactor evidence="1">
        <name>Zn(2+)</name>
        <dbReference type="ChEBI" id="CHEBI:29105"/>
    </cofactor>
</comment>
<dbReference type="Pfam" id="PF01242">
    <property type="entry name" value="PTPS"/>
    <property type="match status" value="1"/>
</dbReference>
<dbReference type="PANTHER" id="PTHR12589:SF7">
    <property type="entry name" value="6-PYRUVOYL TETRAHYDROBIOPTERIN SYNTHASE"/>
    <property type="match status" value="1"/>
</dbReference>
<gene>
    <name evidence="11" type="ORF">ACFFVI_13020</name>
</gene>
<keyword evidence="6" id="KW-0479">Metal-binding</keyword>
<reference evidence="11 12" key="1">
    <citation type="submission" date="2024-09" db="EMBL/GenBank/DDBJ databases">
        <authorList>
            <person name="Sun Q."/>
            <person name="Mori K."/>
        </authorList>
    </citation>
    <scope>NUCLEOTIDE SEQUENCE [LARGE SCALE GENOMIC DNA]</scope>
    <source>
        <strain evidence="11 12">TISTR 1856</strain>
    </source>
</reference>
<dbReference type="InterPro" id="IPR038418">
    <property type="entry name" value="6-PTP_synth/QueD_sf"/>
</dbReference>
<dbReference type="EC" id="4.1.2.50" evidence="4"/>
<comment type="caution">
    <text evidence="11">The sequence shown here is derived from an EMBL/GenBank/DDBJ whole genome shotgun (WGS) entry which is preliminary data.</text>
</comment>
<accession>A0ABV5LUX7</accession>
<dbReference type="InterPro" id="IPR007115">
    <property type="entry name" value="6-PTP_synth/QueD"/>
</dbReference>
<evidence type="ECO:0000256" key="4">
    <source>
        <dbReference type="ARBA" id="ARBA00012982"/>
    </source>
</evidence>
<keyword evidence="7" id="KW-0862">Zinc</keyword>
<sequence length="132" mass="14310">MYSLTVRDRMMIAHSLPGEVFGPAQQLHGATFVVEATFRRRELDPDGLVVDIGAAATALAGVLARLTYRNLDEVEELHGRVTTTEFLCGWIADRLAEAVPTGALGVHAGGLDSLHVLLRESDVAWGSFERPL</sequence>
<evidence type="ECO:0000256" key="1">
    <source>
        <dbReference type="ARBA" id="ARBA00001947"/>
    </source>
</evidence>
<evidence type="ECO:0000256" key="3">
    <source>
        <dbReference type="ARBA" id="ARBA00008900"/>
    </source>
</evidence>
<name>A0ABV5LUX7_9ACTN</name>
<dbReference type="PANTHER" id="PTHR12589">
    <property type="entry name" value="PYRUVOYL TETRAHYDROBIOPTERIN SYNTHASE"/>
    <property type="match status" value="1"/>
</dbReference>
<evidence type="ECO:0000313" key="12">
    <source>
        <dbReference type="Proteomes" id="UP001589748"/>
    </source>
</evidence>
<proteinExistence type="inferred from homology"/>
<evidence type="ECO:0000256" key="6">
    <source>
        <dbReference type="ARBA" id="ARBA00022723"/>
    </source>
</evidence>
<dbReference type="RefSeq" id="WP_380137732.1">
    <property type="nucleotide sequence ID" value="NZ_JBHLUI010000008.1"/>
</dbReference>